<evidence type="ECO:0000313" key="4">
    <source>
        <dbReference type="Proteomes" id="UP000295937"/>
    </source>
</evidence>
<accession>A0A2P5T1Z6</accession>
<dbReference type="GO" id="GO:0005524">
    <property type="term" value="F:ATP binding"/>
    <property type="evidence" value="ECO:0007669"/>
    <property type="project" value="UniProtKB-KW"/>
</dbReference>
<gene>
    <name evidence="3" type="ORF">CRV09_01625</name>
</gene>
<name>A0A2P5T1Z6_9GAMM</name>
<dbReference type="InterPro" id="IPR011322">
    <property type="entry name" value="N-reg_PII-like_a/b"/>
</dbReference>
<comment type="caution">
    <text evidence="3">The sequence shown here is derived from an EMBL/GenBank/DDBJ whole genome shotgun (WGS) entry which is preliminary data.</text>
</comment>
<dbReference type="PANTHER" id="PTHR23419">
    <property type="entry name" value="DIVALENT CATION TOLERANCE CUTA-RELATED"/>
    <property type="match status" value="1"/>
</dbReference>
<comment type="similarity">
    <text evidence="1">Belongs to the CutA family.</text>
</comment>
<reference evidence="3 4" key="1">
    <citation type="journal article" date="2018" name="Genome Biol. Evol.">
        <title>Cladogenesis and Genomic Streamlining in Extracellular Endosymbionts of Tropical Stink Bugs.</title>
        <authorList>
            <person name="Otero-Bravo A."/>
            <person name="Goffredi S."/>
            <person name="Sabree Z.L."/>
        </authorList>
    </citation>
    <scope>NUCLEOTIDE SEQUENCE [LARGE SCALE GENOMIC DNA]</scope>
    <source>
        <strain evidence="3 4">SoEO</strain>
    </source>
</reference>
<evidence type="ECO:0000313" key="3">
    <source>
        <dbReference type="EMBL" id="PPI88586.1"/>
    </source>
</evidence>
<protein>
    <submittedName>
        <fullName evidence="3">Divalent-cation tolerance protein CutA</fullName>
    </submittedName>
</protein>
<dbReference type="EMBL" id="PDKR01000002">
    <property type="protein sequence ID" value="PPI88586.1"/>
    <property type="molecule type" value="Genomic_DNA"/>
</dbReference>
<dbReference type="RefSeq" id="WP_136132422.1">
    <property type="nucleotide sequence ID" value="NZ_PDKR01000002.1"/>
</dbReference>
<dbReference type="InterPro" id="IPR004323">
    <property type="entry name" value="Ion_tolerance_CutA"/>
</dbReference>
<proteinExistence type="inferred from homology"/>
<evidence type="ECO:0000256" key="2">
    <source>
        <dbReference type="ARBA" id="ARBA00022840"/>
    </source>
</evidence>
<evidence type="ECO:0000256" key="1">
    <source>
        <dbReference type="ARBA" id="ARBA00010169"/>
    </source>
</evidence>
<dbReference type="Pfam" id="PF03091">
    <property type="entry name" value="CutA1"/>
    <property type="match status" value="1"/>
</dbReference>
<organism evidence="3 4">
    <name type="scientific">Candidatus Pantoea edessiphila</name>
    <dbReference type="NCBI Taxonomy" id="2044610"/>
    <lineage>
        <taxon>Bacteria</taxon>
        <taxon>Pseudomonadati</taxon>
        <taxon>Pseudomonadota</taxon>
        <taxon>Gammaproteobacteria</taxon>
        <taxon>Enterobacterales</taxon>
        <taxon>Erwiniaceae</taxon>
        <taxon>Pantoea</taxon>
    </lineage>
</organism>
<dbReference type="InterPro" id="IPR015867">
    <property type="entry name" value="N-reg_PII/ATP_PRibTrfase_C"/>
</dbReference>
<dbReference type="Proteomes" id="UP000295937">
    <property type="component" value="Unassembled WGS sequence"/>
</dbReference>
<dbReference type="PANTHER" id="PTHR23419:SF8">
    <property type="entry name" value="FI09726P"/>
    <property type="match status" value="1"/>
</dbReference>
<dbReference type="OrthoDB" id="37622at2"/>
<sequence>MKIKTGVILVISTVPESHAHKIAKKLLHAKLASCINLIPGIISYYFWKNKLEHANEIQMLIKCKRINQKTLIKLLKEIHPYEIPEILVIPISYIDDAYLSWLSI</sequence>
<dbReference type="GO" id="GO:0010038">
    <property type="term" value="P:response to metal ion"/>
    <property type="evidence" value="ECO:0007669"/>
    <property type="project" value="InterPro"/>
</dbReference>
<keyword evidence="2" id="KW-0067">ATP-binding</keyword>
<dbReference type="AlphaFoldDB" id="A0A2P5T1Z6"/>
<keyword evidence="2" id="KW-0547">Nucleotide-binding</keyword>
<dbReference type="GO" id="GO:0005507">
    <property type="term" value="F:copper ion binding"/>
    <property type="evidence" value="ECO:0007669"/>
    <property type="project" value="TreeGrafter"/>
</dbReference>
<dbReference type="Gene3D" id="3.30.70.120">
    <property type="match status" value="1"/>
</dbReference>
<dbReference type="SUPFAM" id="SSF54913">
    <property type="entry name" value="GlnB-like"/>
    <property type="match status" value="1"/>
</dbReference>